<comment type="subcellular location">
    <subcellularLocation>
        <location evidence="1">Membrane</location>
        <topology evidence="1">Single-pass membrane protein</topology>
    </subcellularLocation>
</comment>
<dbReference type="PANTHER" id="PTHR33228:SF76">
    <property type="entry name" value="PROTEIN GLUTAMINE DUMPER 7"/>
    <property type="match status" value="1"/>
</dbReference>
<sequence length="109" mass="11661">MRTALNATAAVDSVGLQRWKSPVPYLFGGLALMLGLVAFALMILACSSYRKSSNTGESSDAEEKMAKPIDRVLQPEMEQRIVVIMAGETIPSYLAKPAGAASTCHTEEV</sequence>
<keyword evidence="6 8" id="KW-1133">Transmembrane helix</keyword>
<accession>A0AAD1YM61</accession>
<proteinExistence type="inferred from homology"/>
<keyword evidence="4 8" id="KW-0812">Transmembrane</keyword>
<organism evidence="9 10">
    <name type="scientific">Fraxinus pennsylvanica</name>
    <dbReference type="NCBI Taxonomy" id="56036"/>
    <lineage>
        <taxon>Eukaryota</taxon>
        <taxon>Viridiplantae</taxon>
        <taxon>Streptophyta</taxon>
        <taxon>Embryophyta</taxon>
        <taxon>Tracheophyta</taxon>
        <taxon>Spermatophyta</taxon>
        <taxon>Magnoliopsida</taxon>
        <taxon>eudicotyledons</taxon>
        <taxon>Gunneridae</taxon>
        <taxon>Pentapetalae</taxon>
        <taxon>asterids</taxon>
        <taxon>lamiids</taxon>
        <taxon>Lamiales</taxon>
        <taxon>Oleaceae</taxon>
        <taxon>Oleeae</taxon>
        <taxon>Fraxinus</taxon>
    </lineage>
</organism>
<evidence type="ECO:0000256" key="7">
    <source>
        <dbReference type="ARBA" id="ARBA00023136"/>
    </source>
</evidence>
<dbReference type="Proteomes" id="UP000834106">
    <property type="component" value="Chromosome 1"/>
</dbReference>
<dbReference type="GO" id="GO:0016020">
    <property type="term" value="C:membrane"/>
    <property type="evidence" value="ECO:0007669"/>
    <property type="project" value="UniProtKB-SubCell"/>
</dbReference>
<dbReference type="InterPro" id="IPR040359">
    <property type="entry name" value="GDU"/>
</dbReference>
<comment type="similarity">
    <text evidence="2">Belongs to the GLUTAMINE DUMPER 1 (TC 9.B.60) family.</text>
</comment>
<evidence type="ECO:0000256" key="4">
    <source>
        <dbReference type="ARBA" id="ARBA00022692"/>
    </source>
</evidence>
<feature type="transmembrane region" description="Helical" evidence="8">
    <location>
        <begin position="25"/>
        <end position="45"/>
    </location>
</feature>
<dbReference type="GO" id="GO:0080143">
    <property type="term" value="P:regulation of amino acid export"/>
    <property type="evidence" value="ECO:0007669"/>
    <property type="project" value="InterPro"/>
</dbReference>
<dbReference type="PANTHER" id="PTHR33228">
    <property type="entry name" value="PROTEIN GLUTAMINE DUMPER 4-RELATED"/>
    <property type="match status" value="1"/>
</dbReference>
<keyword evidence="5" id="KW-0029">Amino-acid transport</keyword>
<gene>
    <name evidence="9" type="ORF">FPE_LOCUS210</name>
</gene>
<reference evidence="9" key="1">
    <citation type="submission" date="2023-05" db="EMBL/GenBank/DDBJ databases">
        <authorList>
            <person name="Huff M."/>
        </authorList>
    </citation>
    <scope>NUCLEOTIDE SEQUENCE</scope>
</reference>
<evidence type="ECO:0000256" key="2">
    <source>
        <dbReference type="ARBA" id="ARBA00009977"/>
    </source>
</evidence>
<keyword evidence="3" id="KW-0813">Transport</keyword>
<protein>
    <submittedName>
        <fullName evidence="9">Uncharacterized protein</fullName>
    </submittedName>
</protein>
<evidence type="ECO:0000256" key="6">
    <source>
        <dbReference type="ARBA" id="ARBA00022989"/>
    </source>
</evidence>
<dbReference type="EMBL" id="OU503036">
    <property type="protein sequence ID" value="CAI9752779.1"/>
    <property type="molecule type" value="Genomic_DNA"/>
</dbReference>
<keyword evidence="10" id="KW-1185">Reference proteome</keyword>
<dbReference type="AlphaFoldDB" id="A0AAD1YM61"/>
<evidence type="ECO:0000313" key="10">
    <source>
        <dbReference type="Proteomes" id="UP000834106"/>
    </source>
</evidence>
<evidence type="ECO:0000313" key="9">
    <source>
        <dbReference type="EMBL" id="CAI9752779.1"/>
    </source>
</evidence>
<evidence type="ECO:0000256" key="8">
    <source>
        <dbReference type="SAM" id="Phobius"/>
    </source>
</evidence>
<dbReference type="GO" id="GO:0006865">
    <property type="term" value="P:amino acid transport"/>
    <property type="evidence" value="ECO:0007669"/>
    <property type="project" value="UniProtKB-KW"/>
</dbReference>
<evidence type="ECO:0000256" key="3">
    <source>
        <dbReference type="ARBA" id="ARBA00022448"/>
    </source>
</evidence>
<evidence type="ECO:0000256" key="5">
    <source>
        <dbReference type="ARBA" id="ARBA00022970"/>
    </source>
</evidence>
<keyword evidence="7 8" id="KW-0472">Membrane</keyword>
<evidence type="ECO:0000256" key="1">
    <source>
        <dbReference type="ARBA" id="ARBA00004167"/>
    </source>
</evidence>
<name>A0AAD1YM61_9LAMI</name>